<evidence type="ECO:0000313" key="3">
    <source>
        <dbReference type="Proteomes" id="UP000182124"/>
    </source>
</evidence>
<dbReference type="AlphaFoldDB" id="A0A1G4V500"/>
<dbReference type="STRING" id="329186.SAMN02927925_00288"/>
<reference evidence="2 3" key="1">
    <citation type="submission" date="2016-10" db="EMBL/GenBank/DDBJ databases">
        <authorList>
            <person name="de Groot N.N."/>
        </authorList>
    </citation>
    <scope>NUCLEOTIDE SEQUENCE [LARGE SCALE GENOMIC DNA]</scope>
    <source>
        <strain evidence="2 3">CGMCC 1.3801</strain>
    </source>
</reference>
<keyword evidence="1" id="KW-0812">Transmembrane</keyword>
<feature type="transmembrane region" description="Helical" evidence="1">
    <location>
        <begin position="30"/>
        <end position="47"/>
    </location>
</feature>
<dbReference type="Pfam" id="PF14014">
    <property type="entry name" value="DUF4230"/>
    <property type="match status" value="1"/>
</dbReference>
<dbReference type="Proteomes" id="UP000182124">
    <property type="component" value="Unassembled WGS sequence"/>
</dbReference>
<proteinExistence type="predicted"/>
<dbReference type="InterPro" id="IPR025324">
    <property type="entry name" value="DUF4230"/>
</dbReference>
<name>A0A1G4V500_9FLAO</name>
<sequence length="230" mass="26267">MATRRNSSNETAIKNMLIPLVQAIGRSGKLLYLIVFVVLGVIAYKYFTADKNAATTEYNTELIQQQIKSVGKLVVTEGHYSQVMTYKDQQKYMMNLLSFEKKALIIINADVTVAYDLRQMQYDIDEKNKTITIVSIPKEEIKISPDIQFYDVEQSTMNPFTGDDYNKINKKVKADLAKKIEKSTLKSNAKNRLVSELAKVLILTNSMGWKLEYNNQVIGSEKQMEETIKL</sequence>
<dbReference type="EMBL" id="FMTY01000001">
    <property type="protein sequence ID" value="SCX01228.1"/>
    <property type="molecule type" value="Genomic_DNA"/>
</dbReference>
<evidence type="ECO:0008006" key="4">
    <source>
        <dbReference type="Google" id="ProtNLM"/>
    </source>
</evidence>
<organism evidence="2 3">
    <name type="scientific">Flavobacterium saliperosum</name>
    <dbReference type="NCBI Taxonomy" id="329186"/>
    <lineage>
        <taxon>Bacteria</taxon>
        <taxon>Pseudomonadati</taxon>
        <taxon>Bacteroidota</taxon>
        <taxon>Flavobacteriia</taxon>
        <taxon>Flavobacteriales</taxon>
        <taxon>Flavobacteriaceae</taxon>
        <taxon>Flavobacterium</taxon>
    </lineage>
</organism>
<keyword evidence="1" id="KW-1133">Transmembrane helix</keyword>
<dbReference type="eggNOG" id="ENOG502Z8F4">
    <property type="taxonomic scope" value="Bacteria"/>
</dbReference>
<protein>
    <recommendedName>
        <fullName evidence="4">DUF4230 domain-containing protein</fullName>
    </recommendedName>
</protein>
<gene>
    <name evidence="2" type="ORF">SAMN02927925_00288</name>
</gene>
<accession>A0A1G4V500</accession>
<evidence type="ECO:0000313" key="2">
    <source>
        <dbReference type="EMBL" id="SCX01228.1"/>
    </source>
</evidence>
<evidence type="ECO:0000256" key="1">
    <source>
        <dbReference type="SAM" id="Phobius"/>
    </source>
</evidence>
<keyword evidence="1" id="KW-0472">Membrane</keyword>